<protein>
    <submittedName>
        <fullName evidence="2">Uncharacterized protein</fullName>
    </submittedName>
</protein>
<dbReference type="RefSeq" id="XP_033462329.1">
    <property type="nucleotide sequence ID" value="XM_033599242.1"/>
</dbReference>
<organism evidence="2">
    <name type="scientific">Dissoconium aciculare CBS 342.82</name>
    <dbReference type="NCBI Taxonomy" id="1314786"/>
    <lineage>
        <taxon>Eukaryota</taxon>
        <taxon>Fungi</taxon>
        <taxon>Dikarya</taxon>
        <taxon>Ascomycota</taxon>
        <taxon>Pezizomycotina</taxon>
        <taxon>Dothideomycetes</taxon>
        <taxon>Dothideomycetidae</taxon>
        <taxon>Mycosphaerellales</taxon>
        <taxon>Dissoconiaceae</taxon>
        <taxon>Dissoconium</taxon>
    </lineage>
</organism>
<reference evidence="2" key="1">
    <citation type="submission" date="2020-01" db="EMBL/GenBank/DDBJ databases">
        <authorList>
            <consortium name="DOE Joint Genome Institute"/>
            <person name="Haridas S."/>
            <person name="Albert R."/>
            <person name="Binder M."/>
            <person name="Bloem J."/>
            <person name="Labutti K."/>
            <person name="Salamov A."/>
            <person name="Andreopoulos B."/>
            <person name="Baker S.E."/>
            <person name="Barry K."/>
            <person name="Bills G."/>
            <person name="Bluhm B.H."/>
            <person name="Cannon C."/>
            <person name="Castanera R."/>
            <person name="Culley D.E."/>
            <person name="Daum C."/>
            <person name="Ezra D."/>
            <person name="Gonzalez J.B."/>
            <person name="Henrissat B."/>
            <person name="Kuo A."/>
            <person name="Liang C."/>
            <person name="Lipzen A."/>
            <person name="Lutzoni F."/>
            <person name="Magnuson J."/>
            <person name="Mondo S."/>
            <person name="Nolan M."/>
            <person name="Ohm R."/>
            <person name="Pangilinan J."/>
            <person name="Park H.-J."/>
            <person name="Ramirez L."/>
            <person name="Alfaro M."/>
            <person name="Sun H."/>
            <person name="Tritt A."/>
            <person name="Yoshinaga Y."/>
            <person name="Zwiers L.-H."/>
            <person name="Turgeon B.G."/>
            <person name="Goodwin S.B."/>
            <person name="Spatafora J.W."/>
            <person name="Crous P.W."/>
            <person name="Grigoriev I.V."/>
        </authorList>
    </citation>
    <scope>NUCLEOTIDE SEQUENCE</scope>
    <source>
        <strain evidence="2">CBS 342.82</strain>
    </source>
</reference>
<dbReference type="AlphaFoldDB" id="A0A6J3MBP3"/>
<keyword evidence="1" id="KW-1185">Reference proteome</keyword>
<reference evidence="2" key="3">
    <citation type="submission" date="2025-08" db="UniProtKB">
        <authorList>
            <consortium name="RefSeq"/>
        </authorList>
    </citation>
    <scope>IDENTIFICATION</scope>
    <source>
        <strain evidence="2">CBS 342.82</strain>
    </source>
</reference>
<reference evidence="2" key="2">
    <citation type="submission" date="2020-04" db="EMBL/GenBank/DDBJ databases">
        <authorList>
            <consortium name="NCBI Genome Project"/>
        </authorList>
    </citation>
    <scope>NUCLEOTIDE SEQUENCE</scope>
    <source>
        <strain evidence="2">CBS 342.82</strain>
    </source>
</reference>
<dbReference type="GeneID" id="54357041"/>
<evidence type="ECO:0000313" key="1">
    <source>
        <dbReference type="Proteomes" id="UP000504637"/>
    </source>
</evidence>
<evidence type="ECO:0000313" key="2">
    <source>
        <dbReference type="RefSeq" id="XP_033462329.1"/>
    </source>
</evidence>
<gene>
    <name evidence="2" type="ORF">K489DRAFT_154341</name>
</gene>
<dbReference type="Proteomes" id="UP000504637">
    <property type="component" value="Unplaced"/>
</dbReference>
<sequence>MSPTPMPTLPVAPATHCSSGWNCSTWHVCATMVRRLHGTCVHVVAEWTMCAECCSNPFGRRRRVWKVVVEPVRGGPMESAQFLVSPPIPPSYAHTFGGHGGVDDCLFGLVMSDQTGRFSPIANVCTDDAGKASMPPSADMHVPRPFLLPWSSCSPSRGQELYVRRIGAHSC</sequence>
<proteinExistence type="predicted"/>
<accession>A0A6J3MBP3</accession>
<name>A0A6J3MBP3_9PEZI</name>